<keyword evidence="2" id="KW-0472">Membrane</keyword>
<dbReference type="EMBL" id="JAWXYG010000002">
    <property type="protein sequence ID" value="KAK4280837.1"/>
    <property type="molecule type" value="Genomic_DNA"/>
</dbReference>
<dbReference type="GO" id="GO:0042910">
    <property type="term" value="F:xenobiotic transmembrane transporter activity"/>
    <property type="evidence" value="ECO:0007669"/>
    <property type="project" value="InterPro"/>
</dbReference>
<feature type="transmembrane region" description="Helical" evidence="2">
    <location>
        <begin position="52"/>
        <end position="74"/>
    </location>
</feature>
<dbReference type="Pfam" id="PF01554">
    <property type="entry name" value="MatE"/>
    <property type="match status" value="1"/>
</dbReference>
<dbReference type="GO" id="GO:0015297">
    <property type="term" value="F:antiporter activity"/>
    <property type="evidence" value="ECO:0007669"/>
    <property type="project" value="InterPro"/>
</dbReference>
<comment type="similarity">
    <text evidence="1">Belongs to the multi antimicrobial extrusion (MATE) (TC 2.A.66.1) family.</text>
</comment>
<name>A0AAE1N0Z4_9FABA</name>
<sequence length="77" mass="8377">MLFLSRLGELALAGGSLAIGVANITSYSVLFGLTMVMEPICGQAFEAKRFKLLGLTMQRTVICFFLLLLPSHFYGST</sequence>
<dbReference type="GO" id="GO:0016020">
    <property type="term" value="C:membrane"/>
    <property type="evidence" value="ECO:0007669"/>
    <property type="project" value="InterPro"/>
</dbReference>
<keyword evidence="2" id="KW-1133">Transmembrane helix</keyword>
<feature type="transmembrane region" description="Helical" evidence="2">
    <location>
        <begin position="12"/>
        <end position="31"/>
    </location>
</feature>
<dbReference type="AlphaFoldDB" id="A0AAE1N0Z4"/>
<reference evidence="3" key="1">
    <citation type="submission" date="2023-10" db="EMBL/GenBank/DDBJ databases">
        <title>Chromosome-level genome of the transformable northern wattle, Acacia crassicarpa.</title>
        <authorList>
            <person name="Massaro I."/>
            <person name="Sinha N.R."/>
            <person name="Poethig S."/>
            <person name="Leichty A.R."/>
        </authorList>
    </citation>
    <scope>NUCLEOTIDE SEQUENCE</scope>
    <source>
        <strain evidence="3">Acra3RX</strain>
        <tissue evidence="3">Leaf</tissue>
    </source>
</reference>
<evidence type="ECO:0000256" key="1">
    <source>
        <dbReference type="ARBA" id="ARBA00010199"/>
    </source>
</evidence>
<keyword evidence="2" id="KW-0812">Transmembrane</keyword>
<protein>
    <submittedName>
        <fullName evidence="3">Uncharacterized protein</fullName>
    </submittedName>
</protein>
<keyword evidence="4" id="KW-1185">Reference proteome</keyword>
<proteinExistence type="inferred from homology"/>
<dbReference type="PANTHER" id="PTHR11206">
    <property type="entry name" value="MULTIDRUG RESISTANCE PROTEIN"/>
    <property type="match status" value="1"/>
</dbReference>
<dbReference type="Proteomes" id="UP001293593">
    <property type="component" value="Unassembled WGS sequence"/>
</dbReference>
<accession>A0AAE1N0Z4</accession>
<gene>
    <name evidence="3" type="ORF">QN277_012407</name>
</gene>
<evidence type="ECO:0000256" key="2">
    <source>
        <dbReference type="SAM" id="Phobius"/>
    </source>
</evidence>
<evidence type="ECO:0000313" key="4">
    <source>
        <dbReference type="Proteomes" id="UP001293593"/>
    </source>
</evidence>
<organism evidence="3 4">
    <name type="scientific">Acacia crassicarpa</name>
    <name type="common">northern wattle</name>
    <dbReference type="NCBI Taxonomy" id="499986"/>
    <lineage>
        <taxon>Eukaryota</taxon>
        <taxon>Viridiplantae</taxon>
        <taxon>Streptophyta</taxon>
        <taxon>Embryophyta</taxon>
        <taxon>Tracheophyta</taxon>
        <taxon>Spermatophyta</taxon>
        <taxon>Magnoliopsida</taxon>
        <taxon>eudicotyledons</taxon>
        <taxon>Gunneridae</taxon>
        <taxon>Pentapetalae</taxon>
        <taxon>rosids</taxon>
        <taxon>fabids</taxon>
        <taxon>Fabales</taxon>
        <taxon>Fabaceae</taxon>
        <taxon>Caesalpinioideae</taxon>
        <taxon>mimosoid clade</taxon>
        <taxon>Acacieae</taxon>
        <taxon>Acacia</taxon>
    </lineage>
</organism>
<comment type="caution">
    <text evidence="3">The sequence shown here is derived from an EMBL/GenBank/DDBJ whole genome shotgun (WGS) entry which is preliminary data.</text>
</comment>
<evidence type="ECO:0000313" key="3">
    <source>
        <dbReference type="EMBL" id="KAK4280837.1"/>
    </source>
</evidence>
<dbReference type="InterPro" id="IPR002528">
    <property type="entry name" value="MATE_fam"/>
</dbReference>